<dbReference type="InterPro" id="IPR001810">
    <property type="entry name" value="F-box_dom"/>
</dbReference>
<dbReference type="GeneID" id="37023626"/>
<protein>
    <recommendedName>
        <fullName evidence="1">F-box domain-containing protein</fullName>
    </recommendedName>
</protein>
<sequence length="546" mass="62974">MSKDVTPIFRLEEWEYRRIFSYLEPAQLAKAEMVCKDWLKILRPNWNVPALRLPLELYGQIFSYFDPTELTKVESVCKKWYNVSRSMPKLWEDGLFESDKPAILTKKGNKKVACLVKRSGGKLTDLAIQINLTYCDLNSIRKFCILLERSGVQNLWIEFVPKDYEGDNLEILRAETERYLRAIGFVLKSVCKCSKLRSLHIEAAGIGSLLESFPSNMKDQPIVSCKLERLTLIGLDTENLFQDNLIVSMIDGAKVIEIQNKHRPISAKSALRIFELTRDTLQECHLDVEESENKSWLGSNHKLITLSQLSRLHLSNFILPREVDEEEERDERITTGLFSNVTLIIPRLLELYVEGRPPQTFQSAALTEPENLECFTMNIVQASSALVDPSRFSACKKLRRLVIQRFGQLQSTYVYAILANLCDSPIQELIVENNAGKYAGHIEYDADDFVNMLRIIGMQHSNKRTKPIFGQIFLQGRPKVSKQNLNWLIANYADFLTYHPYLWQKMSRCSMKDLEGYVRTIKYFSRHTPLLSRRAHLGEPIGVQYS</sequence>
<accession>A0A316VAC4</accession>
<reference evidence="2 3" key="1">
    <citation type="journal article" date="2018" name="Mol. Biol. Evol.">
        <title>Broad Genomic Sampling Reveals a Smut Pathogenic Ancestry of the Fungal Clade Ustilaginomycotina.</title>
        <authorList>
            <person name="Kijpornyongpan T."/>
            <person name="Mondo S.J."/>
            <person name="Barry K."/>
            <person name="Sandor L."/>
            <person name="Lee J."/>
            <person name="Lipzen A."/>
            <person name="Pangilinan J."/>
            <person name="LaButti K."/>
            <person name="Hainaut M."/>
            <person name="Henrissat B."/>
            <person name="Grigoriev I.V."/>
            <person name="Spatafora J.W."/>
            <person name="Aime M.C."/>
        </authorList>
    </citation>
    <scope>NUCLEOTIDE SEQUENCE [LARGE SCALE GENOMIC DNA]</scope>
    <source>
        <strain evidence="2 3">MCA 3882</strain>
    </source>
</reference>
<name>A0A316VAC4_9BASI</name>
<dbReference type="Proteomes" id="UP000245771">
    <property type="component" value="Unassembled WGS sequence"/>
</dbReference>
<dbReference type="Pfam" id="PF12937">
    <property type="entry name" value="F-box-like"/>
    <property type="match status" value="1"/>
</dbReference>
<feature type="domain" description="F-box" evidence="1">
    <location>
        <begin position="47"/>
        <end position="94"/>
    </location>
</feature>
<dbReference type="GO" id="GO:0000209">
    <property type="term" value="P:protein polyubiquitination"/>
    <property type="evidence" value="ECO:0007669"/>
    <property type="project" value="TreeGrafter"/>
</dbReference>
<dbReference type="GO" id="GO:0031146">
    <property type="term" value="P:SCF-dependent proteasomal ubiquitin-dependent protein catabolic process"/>
    <property type="evidence" value="ECO:0007669"/>
    <property type="project" value="InterPro"/>
</dbReference>
<dbReference type="AlphaFoldDB" id="A0A316VAC4"/>
<dbReference type="PROSITE" id="PS50181">
    <property type="entry name" value="FBOX"/>
    <property type="match status" value="1"/>
</dbReference>
<dbReference type="GO" id="GO:0019005">
    <property type="term" value="C:SCF ubiquitin ligase complex"/>
    <property type="evidence" value="ECO:0007669"/>
    <property type="project" value="TreeGrafter"/>
</dbReference>
<evidence type="ECO:0000259" key="1">
    <source>
        <dbReference type="PROSITE" id="PS50181"/>
    </source>
</evidence>
<dbReference type="RefSeq" id="XP_025354320.1">
    <property type="nucleotide sequence ID" value="XM_025501845.1"/>
</dbReference>
<dbReference type="OrthoDB" id="2398163at2759"/>
<dbReference type="InParanoid" id="A0A316VAC4"/>
<organism evidence="2 3">
    <name type="scientific">Meira miltonrushii</name>
    <dbReference type="NCBI Taxonomy" id="1280837"/>
    <lineage>
        <taxon>Eukaryota</taxon>
        <taxon>Fungi</taxon>
        <taxon>Dikarya</taxon>
        <taxon>Basidiomycota</taxon>
        <taxon>Ustilaginomycotina</taxon>
        <taxon>Exobasidiomycetes</taxon>
        <taxon>Exobasidiales</taxon>
        <taxon>Brachybasidiaceae</taxon>
        <taxon>Meira</taxon>
    </lineage>
</organism>
<gene>
    <name evidence="2" type="ORF">FA14DRAFT_191115</name>
</gene>
<keyword evidence="3" id="KW-1185">Reference proteome</keyword>
<evidence type="ECO:0000313" key="2">
    <source>
        <dbReference type="EMBL" id="PWN34018.1"/>
    </source>
</evidence>
<dbReference type="Gene3D" id="1.20.1280.50">
    <property type="match status" value="1"/>
</dbReference>
<dbReference type="InterPro" id="IPR036047">
    <property type="entry name" value="F-box-like_dom_sf"/>
</dbReference>
<dbReference type="InterPro" id="IPR039588">
    <property type="entry name" value="FBXO4"/>
</dbReference>
<evidence type="ECO:0000313" key="3">
    <source>
        <dbReference type="Proteomes" id="UP000245771"/>
    </source>
</evidence>
<dbReference type="EMBL" id="KZ819604">
    <property type="protein sequence ID" value="PWN34018.1"/>
    <property type="molecule type" value="Genomic_DNA"/>
</dbReference>
<dbReference type="SMART" id="SM00256">
    <property type="entry name" value="FBOX"/>
    <property type="match status" value="1"/>
</dbReference>
<dbReference type="PANTHER" id="PTHR16008:SF4">
    <property type="entry name" value="F-BOX ONLY PROTEIN 4"/>
    <property type="match status" value="1"/>
</dbReference>
<dbReference type="SUPFAM" id="SSF81383">
    <property type="entry name" value="F-box domain"/>
    <property type="match status" value="1"/>
</dbReference>
<dbReference type="PANTHER" id="PTHR16008">
    <property type="entry name" value="F-BOX ONLY PROTEIN 4"/>
    <property type="match status" value="1"/>
</dbReference>
<proteinExistence type="predicted"/>